<evidence type="ECO:0000313" key="3">
    <source>
        <dbReference type="Proteomes" id="UP000800094"/>
    </source>
</evidence>
<dbReference type="Proteomes" id="UP000800094">
    <property type="component" value="Unassembled WGS sequence"/>
</dbReference>
<reference evidence="2" key="1">
    <citation type="journal article" date="2020" name="Stud. Mycol.">
        <title>101 Dothideomycetes genomes: a test case for predicting lifestyles and emergence of pathogens.</title>
        <authorList>
            <person name="Haridas S."/>
            <person name="Albert R."/>
            <person name="Binder M."/>
            <person name="Bloem J."/>
            <person name="Labutti K."/>
            <person name="Salamov A."/>
            <person name="Andreopoulos B."/>
            <person name="Baker S."/>
            <person name="Barry K."/>
            <person name="Bills G."/>
            <person name="Bluhm B."/>
            <person name="Cannon C."/>
            <person name="Castanera R."/>
            <person name="Culley D."/>
            <person name="Daum C."/>
            <person name="Ezra D."/>
            <person name="Gonzalez J."/>
            <person name="Henrissat B."/>
            <person name="Kuo A."/>
            <person name="Liang C."/>
            <person name="Lipzen A."/>
            <person name="Lutzoni F."/>
            <person name="Magnuson J."/>
            <person name="Mondo S."/>
            <person name="Nolan M."/>
            <person name="Ohm R."/>
            <person name="Pangilinan J."/>
            <person name="Park H.-J."/>
            <person name="Ramirez L."/>
            <person name="Alfaro M."/>
            <person name="Sun H."/>
            <person name="Tritt A."/>
            <person name="Yoshinaga Y."/>
            <person name="Zwiers L.-H."/>
            <person name="Turgeon B."/>
            <person name="Goodwin S."/>
            <person name="Spatafora J."/>
            <person name="Crous P."/>
            <person name="Grigoriev I."/>
        </authorList>
    </citation>
    <scope>NUCLEOTIDE SEQUENCE</scope>
    <source>
        <strain evidence="2">CBS 122368</strain>
    </source>
</reference>
<feature type="compositionally biased region" description="Polar residues" evidence="1">
    <location>
        <begin position="113"/>
        <end position="125"/>
    </location>
</feature>
<sequence>MTFTSRRTLDTSCEGSIPMVLYSRQINRRGLPNQVEYVLPLPIPTEQERTCDRLRWWFHVIHGLSLRDGTSDKLICVPAIQGRGADLRATGRFRVPHLPAVRINPPPTGGRHSGQSDTPSPSRSSIATYRASFPARALADRDTIFRLSTTPPDTPGSSSRRGRPTPYKLSRASSNGSIHGTISQFNDSLVLSSSVSNQTMVVSISPPAFKISFGGKA</sequence>
<dbReference type="EMBL" id="ML987201">
    <property type="protein sequence ID" value="KAF2245254.1"/>
    <property type="molecule type" value="Genomic_DNA"/>
</dbReference>
<dbReference type="GeneID" id="54589677"/>
<gene>
    <name evidence="2" type="ORF">BU26DRAFT_79328</name>
</gene>
<accession>A0A6A6I430</accession>
<proteinExistence type="predicted"/>
<name>A0A6A6I430_9PLEO</name>
<evidence type="ECO:0000256" key="1">
    <source>
        <dbReference type="SAM" id="MobiDB-lite"/>
    </source>
</evidence>
<dbReference type="RefSeq" id="XP_033680258.1">
    <property type="nucleotide sequence ID" value="XM_033836347.1"/>
</dbReference>
<dbReference type="AlphaFoldDB" id="A0A6A6I430"/>
<feature type="compositionally biased region" description="Low complexity" evidence="1">
    <location>
        <begin position="148"/>
        <end position="159"/>
    </location>
</feature>
<keyword evidence="3" id="KW-1185">Reference proteome</keyword>
<evidence type="ECO:0000313" key="2">
    <source>
        <dbReference type="EMBL" id="KAF2245254.1"/>
    </source>
</evidence>
<feature type="region of interest" description="Disordered" evidence="1">
    <location>
        <begin position="144"/>
        <end position="176"/>
    </location>
</feature>
<protein>
    <submittedName>
        <fullName evidence="2">Uncharacterized protein</fullName>
    </submittedName>
</protein>
<feature type="region of interest" description="Disordered" evidence="1">
    <location>
        <begin position="97"/>
        <end position="125"/>
    </location>
</feature>
<organism evidence="2 3">
    <name type="scientific">Trematosphaeria pertusa</name>
    <dbReference type="NCBI Taxonomy" id="390896"/>
    <lineage>
        <taxon>Eukaryota</taxon>
        <taxon>Fungi</taxon>
        <taxon>Dikarya</taxon>
        <taxon>Ascomycota</taxon>
        <taxon>Pezizomycotina</taxon>
        <taxon>Dothideomycetes</taxon>
        <taxon>Pleosporomycetidae</taxon>
        <taxon>Pleosporales</taxon>
        <taxon>Massarineae</taxon>
        <taxon>Trematosphaeriaceae</taxon>
        <taxon>Trematosphaeria</taxon>
    </lineage>
</organism>